<dbReference type="Proteomes" id="UP000621492">
    <property type="component" value="Unassembled WGS sequence"/>
</dbReference>
<protein>
    <submittedName>
        <fullName evidence="1">Uncharacterized protein</fullName>
    </submittedName>
</protein>
<reference evidence="1" key="2">
    <citation type="submission" date="2020-09" db="EMBL/GenBank/DDBJ databases">
        <authorList>
            <person name="Sun Q."/>
            <person name="Zhou Y."/>
        </authorList>
    </citation>
    <scope>NUCLEOTIDE SEQUENCE</scope>
    <source>
        <strain evidence="1">CGMCC 1.15454</strain>
    </source>
</reference>
<dbReference type="RefSeq" id="WP_188725004.1">
    <property type="nucleotide sequence ID" value="NZ_BMJD01000012.1"/>
</dbReference>
<name>A0A9W5TXP9_9BACI</name>
<comment type="caution">
    <text evidence="1">The sequence shown here is derived from an EMBL/GenBank/DDBJ whole genome shotgun (WGS) entry which is preliminary data.</text>
</comment>
<organism evidence="1 2">
    <name type="scientific">Lentibacillus populi</name>
    <dbReference type="NCBI Taxonomy" id="1827502"/>
    <lineage>
        <taxon>Bacteria</taxon>
        <taxon>Bacillati</taxon>
        <taxon>Bacillota</taxon>
        <taxon>Bacilli</taxon>
        <taxon>Bacillales</taxon>
        <taxon>Bacillaceae</taxon>
        <taxon>Lentibacillus</taxon>
    </lineage>
</organism>
<accession>A0A9W5TXP9</accession>
<evidence type="ECO:0000313" key="1">
    <source>
        <dbReference type="EMBL" id="GGB41501.1"/>
    </source>
</evidence>
<reference evidence="1" key="1">
    <citation type="journal article" date="2014" name="Int. J. Syst. Evol. Microbiol.">
        <title>Complete genome sequence of Corynebacterium casei LMG S-19264T (=DSM 44701T), isolated from a smear-ripened cheese.</title>
        <authorList>
            <consortium name="US DOE Joint Genome Institute (JGI-PGF)"/>
            <person name="Walter F."/>
            <person name="Albersmeier A."/>
            <person name="Kalinowski J."/>
            <person name="Ruckert C."/>
        </authorList>
    </citation>
    <scope>NUCLEOTIDE SEQUENCE</scope>
    <source>
        <strain evidence="1">CGMCC 1.15454</strain>
    </source>
</reference>
<gene>
    <name evidence="1" type="ORF">GCM10011409_18780</name>
</gene>
<proteinExistence type="predicted"/>
<sequence length="57" mass="6534">MKAFEAEENIMVKHIIDQLHQLGYYETAGKSKRELITKLAAKRAVEVRVEDPGSGWF</sequence>
<evidence type="ECO:0000313" key="2">
    <source>
        <dbReference type="Proteomes" id="UP000621492"/>
    </source>
</evidence>
<dbReference type="EMBL" id="BMJD01000012">
    <property type="protein sequence ID" value="GGB41501.1"/>
    <property type="molecule type" value="Genomic_DNA"/>
</dbReference>
<dbReference type="AlphaFoldDB" id="A0A9W5TXP9"/>
<keyword evidence="2" id="KW-1185">Reference proteome</keyword>